<dbReference type="NCBIfam" id="TIGR01727">
    <property type="entry name" value="oligo_HPY"/>
    <property type="match status" value="1"/>
</dbReference>
<dbReference type="Pfam" id="PF08352">
    <property type="entry name" value="oligo_HPY"/>
    <property type="match status" value="1"/>
</dbReference>
<evidence type="ECO:0000256" key="2">
    <source>
        <dbReference type="ARBA" id="ARBA00005417"/>
    </source>
</evidence>
<evidence type="ECO:0000313" key="9">
    <source>
        <dbReference type="EMBL" id="MBV7391858.1"/>
    </source>
</evidence>
<dbReference type="InterPro" id="IPR013563">
    <property type="entry name" value="Oligopep_ABC_C"/>
</dbReference>
<comment type="caution">
    <text evidence="9">The sequence shown here is derived from an EMBL/GenBank/DDBJ whole genome shotgun (WGS) entry which is preliminary data.</text>
</comment>
<proteinExistence type="inferred from homology"/>
<dbReference type="PROSITE" id="PS50893">
    <property type="entry name" value="ABC_TRANSPORTER_2"/>
    <property type="match status" value="1"/>
</dbReference>
<keyword evidence="6 9" id="KW-0067">ATP-binding</keyword>
<keyword evidence="5" id="KW-0547">Nucleotide-binding</keyword>
<dbReference type="RefSeq" id="WP_218327068.1">
    <property type="nucleotide sequence ID" value="NZ_JAHUZB010000006.1"/>
</dbReference>
<name>A0ABS6TG56_9ENTE</name>
<dbReference type="SMART" id="SM00382">
    <property type="entry name" value="AAA"/>
    <property type="match status" value="1"/>
</dbReference>
<evidence type="ECO:0000256" key="1">
    <source>
        <dbReference type="ARBA" id="ARBA00004202"/>
    </source>
</evidence>
<evidence type="ECO:0000256" key="5">
    <source>
        <dbReference type="ARBA" id="ARBA00022741"/>
    </source>
</evidence>
<keyword evidence="3" id="KW-0813">Transport</keyword>
<gene>
    <name evidence="9" type="ORF">KUA55_14310</name>
</gene>
<comment type="similarity">
    <text evidence="2">Belongs to the ABC transporter superfamily.</text>
</comment>
<dbReference type="Proteomes" id="UP000774130">
    <property type="component" value="Unassembled WGS sequence"/>
</dbReference>
<reference evidence="9 10" key="1">
    <citation type="submission" date="2021-06" db="EMBL/GenBank/DDBJ databases">
        <title>Enterococcus alishanensis sp. nov., a novel lactic acid bacterium isolated from fresh coffee beans.</title>
        <authorList>
            <person name="Chen Y.-S."/>
        </authorList>
    </citation>
    <scope>NUCLEOTIDE SEQUENCE [LARGE SCALE GENOMIC DNA]</scope>
    <source>
        <strain evidence="9 10">ALS3</strain>
    </source>
</reference>
<dbReference type="GO" id="GO:0005524">
    <property type="term" value="F:ATP binding"/>
    <property type="evidence" value="ECO:0007669"/>
    <property type="project" value="UniProtKB-KW"/>
</dbReference>
<comment type="subcellular location">
    <subcellularLocation>
        <location evidence="1">Cell membrane</location>
        <topology evidence="1">Peripheral membrane protein</topology>
    </subcellularLocation>
</comment>
<dbReference type="InterPro" id="IPR050388">
    <property type="entry name" value="ABC_Ni/Peptide_Import"/>
</dbReference>
<protein>
    <submittedName>
        <fullName evidence="9">ABC transporter ATP-binding protein</fullName>
    </submittedName>
</protein>
<dbReference type="InterPro" id="IPR017871">
    <property type="entry name" value="ABC_transporter-like_CS"/>
</dbReference>
<feature type="domain" description="ABC transporter" evidence="8">
    <location>
        <begin position="8"/>
        <end position="258"/>
    </location>
</feature>
<accession>A0ABS6TG56</accession>
<dbReference type="PANTHER" id="PTHR43297:SF2">
    <property type="entry name" value="DIPEPTIDE TRANSPORT ATP-BINDING PROTEIN DPPD"/>
    <property type="match status" value="1"/>
</dbReference>
<sequence>MTENALLLTVENLCIDFIKEKKPMRAVDNVSFSINQGEVLGIVGESGSGKSVTVTSILKLLPNNARYAGGKILFQNQDLLKMKEKEIRKIRGNQISMIFQDPMTSLNPVFTVENQLVEAIRLHNNVSKKEAKKEAIRLLDLVGITDAEKRIKLYPHEFSGGMRQRVMIAMAISSNPAVLIADEPTTALDVTIQQQIIRLLKELQTKINTSIVFITHDLEVVADIADKIMIMYAGEVVESGPTELIFQQPLHPYTRLLIDAIPKSNKKAGRLPTIVGNVPSLGDIDPSVCRFKDRIPWIAESAHEANPQLREVAPEHFVRCTCYQHFQEAPVKKEADL</sequence>
<dbReference type="PROSITE" id="PS00211">
    <property type="entry name" value="ABC_TRANSPORTER_1"/>
    <property type="match status" value="1"/>
</dbReference>
<dbReference type="EMBL" id="JAHUZB010000006">
    <property type="protein sequence ID" value="MBV7391858.1"/>
    <property type="molecule type" value="Genomic_DNA"/>
</dbReference>
<dbReference type="CDD" id="cd03257">
    <property type="entry name" value="ABC_NikE_OppD_transporters"/>
    <property type="match status" value="1"/>
</dbReference>
<keyword evidence="7" id="KW-0472">Membrane</keyword>
<organism evidence="9 10">
    <name type="scientific">Enterococcus alishanensis</name>
    <dbReference type="NCBI Taxonomy" id="1303817"/>
    <lineage>
        <taxon>Bacteria</taxon>
        <taxon>Bacillati</taxon>
        <taxon>Bacillota</taxon>
        <taxon>Bacilli</taxon>
        <taxon>Lactobacillales</taxon>
        <taxon>Enterococcaceae</taxon>
        <taxon>Enterococcus</taxon>
    </lineage>
</organism>
<evidence type="ECO:0000256" key="4">
    <source>
        <dbReference type="ARBA" id="ARBA00022475"/>
    </source>
</evidence>
<dbReference type="InterPro" id="IPR003439">
    <property type="entry name" value="ABC_transporter-like_ATP-bd"/>
</dbReference>
<dbReference type="InterPro" id="IPR003593">
    <property type="entry name" value="AAA+_ATPase"/>
</dbReference>
<dbReference type="PANTHER" id="PTHR43297">
    <property type="entry name" value="OLIGOPEPTIDE TRANSPORT ATP-BINDING PROTEIN APPD"/>
    <property type="match status" value="1"/>
</dbReference>
<dbReference type="Pfam" id="PF00005">
    <property type="entry name" value="ABC_tran"/>
    <property type="match status" value="1"/>
</dbReference>
<evidence type="ECO:0000259" key="8">
    <source>
        <dbReference type="PROSITE" id="PS50893"/>
    </source>
</evidence>
<evidence type="ECO:0000256" key="7">
    <source>
        <dbReference type="ARBA" id="ARBA00023136"/>
    </source>
</evidence>
<keyword evidence="4" id="KW-1003">Cell membrane</keyword>
<evidence type="ECO:0000256" key="3">
    <source>
        <dbReference type="ARBA" id="ARBA00022448"/>
    </source>
</evidence>
<evidence type="ECO:0000313" key="10">
    <source>
        <dbReference type="Proteomes" id="UP000774130"/>
    </source>
</evidence>
<keyword evidence="10" id="KW-1185">Reference proteome</keyword>
<evidence type="ECO:0000256" key="6">
    <source>
        <dbReference type="ARBA" id="ARBA00022840"/>
    </source>
</evidence>